<feature type="compositionally biased region" description="Low complexity" evidence="1">
    <location>
        <begin position="21"/>
        <end position="39"/>
    </location>
</feature>
<evidence type="ECO:0000256" key="1">
    <source>
        <dbReference type="SAM" id="MobiDB-lite"/>
    </source>
</evidence>
<protein>
    <submittedName>
        <fullName evidence="2">Uncharacterized protein</fullName>
    </submittedName>
</protein>
<dbReference type="Proteomes" id="UP001283361">
    <property type="component" value="Unassembled WGS sequence"/>
</dbReference>
<evidence type="ECO:0000313" key="3">
    <source>
        <dbReference type="Proteomes" id="UP001283361"/>
    </source>
</evidence>
<keyword evidence="3" id="KW-1185">Reference proteome</keyword>
<proteinExistence type="predicted"/>
<name>A0AAE0ZK97_9GAST</name>
<accession>A0AAE0ZK97</accession>
<organism evidence="2 3">
    <name type="scientific">Elysia crispata</name>
    <name type="common">lettuce slug</name>
    <dbReference type="NCBI Taxonomy" id="231223"/>
    <lineage>
        <taxon>Eukaryota</taxon>
        <taxon>Metazoa</taxon>
        <taxon>Spiralia</taxon>
        <taxon>Lophotrochozoa</taxon>
        <taxon>Mollusca</taxon>
        <taxon>Gastropoda</taxon>
        <taxon>Heterobranchia</taxon>
        <taxon>Euthyneura</taxon>
        <taxon>Panpulmonata</taxon>
        <taxon>Sacoglossa</taxon>
        <taxon>Placobranchoidea</taxon>
        <taxon>Plakobranchidae</taxon>
        <taxon>Elysia</taxon>
    </lineage>
</organism>
<feature type="non-terminal residue" evidence="2">
    <location>
        <position position="97"/>
    </location>
</feature>
<gene>
    <name evidence="2" type="ORF">RRG08_033516</name>
</gene>
<feature type="region of interest" description="Disordered" evidence="1">
    <location>
        <begin position="10"/>
        <end position="64"/>
    </location>
</feature>
<dbReference type="EMBL" id="JAWDGP010003840">
    <property type="protein sequence ID" value="KAK3770496.1"/>
    <property type="molecule type" value="Genomic_DNA"/>
</dbReference>
<comment type="caution">
    <text evidence="2">The sequence shown here is derived from an EMBL/GenBank/DDBJ whole genome shotgun (WGS) entry which is preliminary data.</text>
</comment>
<dbReference type="AlphaFoldDB" id="A0AAE0ZK97"/>
<sequence>IIIRAFVGGSGTSDVAIDDVTTGPRPETTTPAPTTTPVPGSVKTCSQRRSSGRETKDSRRHAKRAQLTLDLEPIIRYRVTKVITSTWKPVPTCTWHC</sequence>
<reference evidence="2" key="1">
    <citation type="journal article" date="2023" name="G3 (Bethesda)">
        <title>A reference genome for the long-term kleptoplast-retaining sea slug Elysia crispata morphotype clarki.</title>
        <authorList>
            <person name="Eastman K.E."/>
            <person name="Pendleton A.L."/>
            <person name="Shaikh M.A."/>
            <person name="Suttiyut T."/>
            <person name="Ogas R."/>
            <person name="Tomko P."/>
            <person name="Gavelis G."/>
            <person name="Widhalm J.R."/>
            <person name="Wisecaver J.H."/>
        </authorList>
    </citation>
    <scope>NUCLEOTIDE SEQUENCE</scope>
    <source>
        <strain evidence="2">ECLA1</strain>
    </source>
</reference>
<evidence type="ECO:0000313" key="2">
    <source>
        <dbReference type="EMBL" id="KAK3770496.1"/>
    </source>
</evidence>